<organism evidence="1 2">
    <name type="scientific">Pistacia integerrima</name>
    <dbReference type="NCBI Taxonomy" id="434235"/>
    <lineage>
        <taxon>Eukaryota</taxon>
        <taxon>Viridiplantae</taxon>
        <taxon>Streptophyta</taxon>
        <taxon>Embryophyta</taxon>
        <taxon>Tracheophyta</taxon>
        <taxon>Spermatophyta</taxon>
        <taxon>Magnoliopsida</taxon>
        <taxon>eudicotyledons</taxon>
        <taxon>Gunneridae</taxon>
        <taxon>Pentapetalae</taxon>
        <taxon>rosids</taxon>
        <taxon>malvids</taxon>
        <taxon>Sapindales</taxon>
        <taxon>Anacardiaceae</taxon>
        <taxon>Pistacia</taxon>
    </lineage>
</organism>
<evidence type="ECO:0000313" key="1">
    <source>
        <dbReference type="EMBL" id="KAJ0038325.1"/>
    </source>
</evidence>
<gene>
    <name evidence="1" type="ORF">Pint_22246</name>
</gene>
<accession>A0ACC0YJ37</accession>
<sequence>MAYCRSKMIGAPLPLASGGKDLIDPPVIVSTTKTRVLLPLQVRNNLEQKLQKPETNCISRRDTMLYMTAKILSGVALLSADPAEARVQKLERKRKILEKLEKLREKAGVLKPKIENGKQTPPPPKRPTNPQQGSVRPLVESILP</sequence>
<reference evidence="2" key="1">
    <citation type="journal article" date="2023" name="G3 (Bethesda)">
        <title>Genome assembly and association tests identify interacting loci associated with vigor, precocity, and sex in interspecific pistachio rootstocks.</title>
        <authorList>
            <person name="Palmer W."/>
            <person name="Jacygrad E."/>
            <person name="Sagayaradj S."/>
            <person name="Cavanaugh K."/>
            <person name="Han R."/>
            <person name="Bertier L."/>
            <person name="Beede B."/>
            <person name="Kafkas S."/>
            <person name="Golino D."/>
            <person name="Preece J."/>
            <person name="Michelmore R."/>
        </authorList>
    </citation>
    <scope>NUCLEOTIDE SEQUENCE [LARGE SCALE GENOMIC DNA]</scope>
</reference>
<protein>
    <submittedName>
        <fullName evidence="1">Uncharacterized protein</fullName>
    </submittedName>
</protein>
<evidence type="ECO:0000313" key="2">
    <source>
        <dbReference type="Proteomes" id="UP001163603"/>
    </source>
</evidence>
<name>A0ACC0YJ37_9ROSI</name>
<comment type="caution">
    <text evidence="1">The sequence shown here is derived from an EMBL/GenBank/DDBJ whole genome shotgun (WGS) entry which is preliminary data.</text>
</comment>
<keyword evidence="2" id="KW-1185">Reference proteome</keyword>
<dbReference type="Proteomes" id="UP001163603">
    <property type="component" value="Chromosome 6"/>
</dbReference>
<dbReference type="EMBL" id="CM047741">
    <property type="protein sequence ID" value="KAJ0038325.1"/>
    <property type="molecule type" value="Genomic_DNA"/>
</dbReference>
<proteinExistence type="predicted"/>